<keyword evidence="8" id="KW-0472">Membrane</keyword>
<keyword evidence="4 13" id="KW-0808">Transferase</keyword>
<keyword evidence="6" id="KW-0735">Signal-anchor</keyword>
<keyword evidence="5" id="KW-0812">Transmembrane</keyword>
<comment type="pathway">
    <text evidence="1">Glycan metabolism; pectin biosynthesis.</text>
</comment>
<evidence type="ECO:0000313" key="13">
    <source>
        <dbReference type="EMBL" id="RVX08903.1"/>
    </source>
</evidence>
<dbReference type="PANTHER" id="PTHR13778">
    <property type="entry name" value="GLYCOSYLTRANSFERASE 8 DOMAIN-CONTAINING PROTEIN"/>
    <property type="match status" value="1"/>
</dbReference>
<sequence>MEANTMVCVRGFVLVLLLFLSPANAIRSFPSKVRDGVGESGIKSHVGLQFAEAPEYRNGPQCPISSGEEGLVSVCDPVLVHIAMTLDVEYLRGSVAAVHSVLRHASCPDNIFFHFIASDSNSMNPDDLSGIVRSVFPSLNFRVHVFNENLVKGLISSSIRRALDNPLNYARSYLADMLDGCVDRVIYLDSDVVVVDDIQKLWRTNLMGSRVIGAPVYCHANFTKYFSDKFWFDGELSGVFAGKKPCYFNTGVMVMDLGRWRGGDYTRRIEKWMEVQKERRIYELGSLPPFLLVFGGEVEGIDHRWNQHGLGGDNVVSSCRPLHPGPASLLHWSGKEKPWRRLDAGKPCPVDHLWAPYDLLRNRQQQDQLLISSYTSL</sequence>
<dbReference type="InterPro" id="IPR050748">
    <property type="entry name" value="Glycosyltrans_8_dom-fam"/>
</dbReference>
<comment type="subcellular location">
    <subcellularLocation>
        <location evidence="10">Endomembrane system</location>
        <topology evidence="10">Single-pass type II membrane protein</topology>
    </subcellularLocation>
</comment>
<feature type="signal peptide" evidence="12">
    <location>
        <begin position="1"/>
        <end position="25"/>
    </location>
</feature>
<evidence type="ECO:0000256" key="1">
    <source>
        <dbReference type="ARBA" id="ARBA00004877"/>
    </source>
</evidence>
<evidence type="ECO:0000256" key="10">
    <source>
        <dbReference type="ARBA" id="ARBA00060399"/>
    </source>
</evidence>
<proteinExistence type="inferred from homology"/>
<evidence type="ECO:0000256" key="8">
    <source>
        <dbReference type="ARBA" id="ARBA00023136"/>
    </source>
</evidence>
<dbReference type="GO" id="GO:0016757">
    <property type="term" value="F:glycosyltransferase activity"/>
    <property type="evidence" value="ECO:0007669"/>
    <property type="project" value="UniProtKB-KW"/>
</dbReference>
<evidence type="ECO:0000256" key="9">
    <source>
        <dbReference type="ARBA" id="ARBA00023180"/>
    </source>
</evidence>
<comment type="caution">
    <text evidence="13">The sequence shown here is derived from an EMBL/GenBank/DDBJ whole genome shotgun (WGS) entry which is preliminary data.</text>
</comment>
<evidence type="ECO:0000256" key="5">
    <source>
        <dbReference type="ARBA" id="ARBA00022692"/>
    </source>
</evidence>
<gene>
    <name evidence="13" type="primary">GATL9_0</name>
    <name evidence="13" type="ORF">CK203_010837</name>
</gene>
<reference evidence="13 14" key="1">
    <citation type="journal article" date="2018" name="PLoS Genet.">
        <title>Population sequencing reveals clonal diversity and ancestral inbreeding in the grapevine cultivar Chardonnay.</title>
        <authorList>
            <person name="Roach M.J."/>
            <person name="Johnson D.L."/>
            <person name="Bohlmann J."/>
            <person name="van Vuuren H.J."/>
            <person name="Jones S.J."/>
            <person name="Pretorius I.S."/>
            <person name="Schmidt S.A."/>
            <person name="Borneman A.R."/>
        </authorList>
    </citation>
    <scope>NUCLEOTIDE SEQUENCE [LARGE SCALE GENOMIC DNA]</scope>
    <source>
        <strain evidence="14">cv. Chardonnay</strain>
        <tissue evidence="13">Leaf</tissue>
    </source>
</reference>
<dbReference type="EC" id="2.4.1.-" evidence="11"/>
<dbReference type="AlphaFoldDB" id="A0A438JIX5"/>
<dbReference type="InterPro" id="IPR002495">
    <property type="entry name" value="Glyco_trans_8"/>
</dbReference>
<dbReference type="GO" id="GO:0012505">
    <property type="term" value="C:endomembrane system"/>
    <property type="evidence" value="ECO:0007669"/>
    <property type="project" value="UniProtKB-SubCell"/>
</dbReference>
<evidence type="ECO:0000256" key="4">
    <source>
        <dbReference type="ARBA" id="ARBA00022679"/>
    </source>
</evidence>
<dbReference type="InterPro" id="IPR029044">
    <property type="entry name" value="Nucleotide-diphossugar_trans"/>
</dbReference>
<dbReference type="SUPFAM" id="SSF53448">
    <property type="entry name" value="Nucleotide-diphospho-sugar transferases"/>
    <property type="match status" value="1"/>
</dbReference>
<evidence type="ECO:0000256" key="6">
    <source>
        <dbReference type="ARBA" id="ARBA00022968"/>
    </source>
</evidence>
<dbReference type="Pfam" id="PF01501">
    <property type="entry name" value="Glyco_transf_8"/>
    <property type="match status" value="1"/>
</dbReference>
<accession>A0A438JIX5</accession>
<organism evidence="13 14">
    <name type="scientific">Vitis vinifera</name>
    <name type="common">Grape</name>
    <dbReference type="NCBI Taxonomy" id="29760"/>
    <lineage>
        <taxon>Eukaryota</taxon>
        <taxon>Viridiplantae</taxon>
        <taxon>Streptophyta</taxon>
        <taxon>Embryophyta</taxon>
        <taxon>Tracheophyta</taxon>
        <taxon>Spermatophyta</taxon>
        <taxon>Magnoliopsida</taxon>
        <taxon>eudicotyledons</taxon>
        <taxon>Gunneridae</taxon>
        <taxon>Pentapetalae</taxon>
        <taxon>rosids</taxon>
        <taxon>Vitales</taxon>
        <taxon>Vitaceae</taxon>
        <taxon>Viteae</taxon>
        <taxon>Vitis</taxon>
    </lineage>
</organism>
<evidence type="ECO:0000256" key="7">
    <source>
        <dbReference type="ARBA" id="ARBA00022989"/>
    </source>
</evidence>
<feature type="chain" id="PRO_5019181137" description="Hexosyltransferase" evidence="12">
    <location>
        <begin position="26"/>
        <end position="377"/>
    </location>
</feature>
<evidence type="ECO:0000256" key="11">
    <source>
        <dbReference type="RuleBase" id="RU362027"/>
    </source>
</evidence>
<dbReference type="EMBL" id="QGNW01000040">
    <property type="protein sequence ID" value="RVX08903.1"/>
    <property type="molecule type" value="Genomic_DNA"/>
</dbReference>
<keyword evidence="7" id="KW-1133">Transmembrane helix</keyword>
<dbReference type="FunFam" id="3.90.550.10:FF:000024">
    <property type="entry name" value="Hexosyltransferase"/>
    <property type="match status" value="1"/>
</dbReference>
<evidence type="ECO:0000256" key="2">
    <source>
        <dbReference type="ARBA" id="ARBA00006351"/>
    </source>
</evidence>
<dbReference type="Gene3D" id="3.90.550.10">
    <property type="entry name" value="Spore Coat Polysaccharide Biosynthesis Protein SpsA, Chain A"/>
    <property type="match status" value="1"/>
</dbReference>
<dbReference type="Proteomes" id="UP000288805">
    <property type="component" value="Unassembled WGS sequence"/>
</dbReference>
<evidence type="ECO:0000256" key="3">
    <source>
        <dbReference type="ARBA" id="ARBA00022676"/>
    </source>
</evidence>
<name>A0A438JIX5_VITVI</name>
<keyword evidence="3" id="KW-0328">Glycosyltransferase</keyword>
<dbReference type="PANTHER" id="PTHR13778:SF57">
    <property type="entry name" value="GALACTURONOSYLTRANSFERASE-LIKE 10-RELATED"/>
    <property type="match status" value="1"/>
</dbReference>
<keyword evidence="9" id="KW-0325">Glycoprotein</keyword>
<comment type="similarity">
    <text evidence="2 11">Belongs to the glycosyltransferase 8 family.</text>
</comment>
<keyword evidence="12" id="KW-0732">Signal</keyword>
<evidence type="ECO:0000256" key="12">
    <source>
        <dbReference type="SAM" id="SignalP"/>
    </source>
</evidence>
<evidence type="ECO:0000313" key="14">
    <source>
        <dbReference type="Proteomes" id="UP000288805"/>
    </source>
</evidence>
<protein>
    <recommendedName>
        <fullName evidence="11">Hexosyltransferase</fullName>
        <ecNumber evidence="11">2.4.1.-</ecNumber>
    </recommendedName>
</protein>